<evidence type="ECO:0000259" key="1">
    <source>
        <dbReference type="Pfam" id="PF12697"/>
    </source>
</evidence>
<feature type="domain" description="AB hydrolase-1" evidence="1">
    <location>
        <begin position="7"/>
        <end position="274"/>
    </location>
</feature>
<comment type="caution">
    <text evidence="2">The sequence shown here is derived from an EMBL/GenBank/DDBJ whole genome shotgun (WGS) entry which is preliminary data.</text>
</comment>
<dbReference type="InterPro" id="IPR052897">
    <property type="entry name" value="Sec-Metab_Biosynth_Hydrolase"/>
</dbReference>
<dbReference type="Gene3D" id="3.40.50.1820">
    <property type="entry name" value="alpha/beta hydrolase"/>
    <property type="match status" value="1"/>
</dbReference>
<dbReference type="Pfam" id="PF12697">
    <property type="entry name" value="Abhydrolase_6"/>
    <property type="match status" value="1"/>
</dbReference>
<dbReference type="Proteomes" id="UP000476310">
    <property type="component" value="Unassembled WGS sequence"/>
</dbReference>
<dbReference type="RefSeq" id="WP_164425721.1">
    <property type="nucleotide sequence ID" value="NZ_JAAIKT010000008.1"/>
</dbReference>
<gene>
    <name evidence="2" type="ORF">G4H13_09675</name>
</gene>
<proteinExistence type="predicted"/>
<dbReference type="InterPro" id="IPR029058">
    <property type="entry name" value="AB_hydrolase_fold"/>
</dbReference>
<keyword evidence="3" id="KW-1185">Reference proteome</keyword>
<dbReference type="EMBL" id="JAAIKT010000008">
    <property type="protein sequence ID" value="NEW70674.1"/>
    <property type="molecule type" value="Genomic_DNA"/>
</dbReference>
<reference evidence="2" key="1">
    <citation type="submission" date="2020-02" db="EMBL/GenBank/DDBJ databases">
        <title>A new Streptomyces sp. for controlling soil-borne diseases.</title>
        <authorList>
            <person name="Li X."/>
            <person name="Tian Y."/>
            <person name="Gao K."/>
        </authorList>
    </citation>
    <scope>NUCLEOTIDE SEQUENCE [LARGE SCALE GENOMIC DNA]</scope>
    <source>
        <strain evidence="2">0250</strain>
    </source>
</reference>
<sequence length="293" mass="30772">MEFTAPVVLVHGFWHGSWCWSLVAEQLASRGVASVAVDLDGHGLKSRSPRARSARPFDTGAFATEPSPVAGITASSAAASLVEQVRRIGGGRPCLVVAHSMGGAVATAAAEQAPELFAELMYVTAFAPVSGAPTAQYIGMPENAREIVAGGLSADPASVGALRYDTGASERRALIRETFYNDVTDEVTAEAAVSLLSADAPAGVAAEPITVTAERYGSIPHSYVVCTKDNAIRPALQRLMIREIDTISARPTTVVEMDSSHSPFLSRPAALADVIQVTHRAAHRPDRSRTARA</sequence>
<keyword evidence="2" id="KW-0378">Hydrolase</keyword>
<organism evidence="2 3">
    <name type="scientific">Streptomyces rhizosphaericus</name>
    <dbReference type="NCBI Taxonomy" id="114699"/>
    <lineage>
        <taxon>Bacteria</taxon>
        <taxon>Bacillati</taxon>
        <taxon>Actinomycetota</taxon>
        <taxon>Actinomycetes</taxon>
        <taxon>Kitasatosporales</taxon>
        <taxon>Streptomycetaceae</taxon>
        <taxon>Streptomyces</taxon>
        <taxon>Streptomyces violaceusniger group</taxon>
    </lineage>
</organism>
<protein>
    <submittedName>
        <fullName evidence="2">Alpha/beta hydrolase</fullName>
    </submittedName>
</protein>
<evidence type="ECO:0000313" key="3">
    <source>
        <dbReference type="Proteomes" id="UP000476310"/>
    </source>
</evidence>
<name>A0A6G4ACW3_9ACTN</name>
<accession>A0A6G4ACW3</accession>
<dbReference type="GO" id="GO:0016787">
    <property type="term" value="F:hydrolase activity"/>
    <property type="evidence" value="ECO:0007669"/>
    <property type="project" value="UniProtKB-KW"/>
</dbReference>
<dbReference type="AlphaFoldDB" id="A0A6G4ACW3"/>
<dbReference type="PANTHER" id="PTHR37017">
    <property type="entry name" value="AB HYDROLASE-1 DOMAIN-CONTAINING PROTEIN-RELATED"/>
    <property type="match status" value="1"/>
</dbReference>
<dbReference type="SUPFAM" id="SSF53474">
    <property type="entry name" value="alpha/beta-Hydrolases"/>
    <property type="match status" value="1"/>
</dbReference>
<evidence type="ECO:0000313" key="2">
    <source>
        <dbReference type="EMBL" id="NEW70674.1"/>
    </source>
</evidence>
<dbReference type="InterPro" id="IPR000073">
    <property type="entry name" value="AB_hydrolase_1"/>
</dbReference>
<dbReference type="PANTHER" id="PTHR37017:SF11">
    <property type="entry name" value="ESTERASE_LIPASE_THIOESTERASE DOMAIN-CONTAINING PROTEIN"/>
    <property type="match status" value="1"/>
</dbReference>